<gene>
    <name evidence="1" type="ORF">JR316_007234</name>
</gene>
<proteinExistence type="predicted"/>
<name>A0A8H7XSS9_PSICU</name>
<dbReference type="AlphaFoldDB" id="A0A8H7XSS9"/>
<protein>
    <submittedName>
        <fullName evidence="1">Uncharacterized protein</fullName>
    </submittedName>
</protein>
<sequence length="115" mass="12533">MTEVLVSLNYLKPLAYLAKLVFDATLDAQRGLGRVVKNALTTVMRPVQQTGPDMSAGRGMLYKVRYNPHASRMSSPRCCGSAEPTCSAIRPGLQDVSTHGGPFNAKSARMNYKSR</sequence>
<dbReference type="EMBL" id="JAFIQS010000007">
    <property type="protein sequence ID" value="KAG5166901.1"/>
    <property type="molecule type" value="Genomic_DNA"/>
</dbReference>
<accession>A0A8H7XSS9</accession>
<comment type="caution">
    <text evidence="1">The sequence shown here is derived from an EMBL/GenBank/DDBJ whole genome shotgun (WGS) entry which is preliminary data.</text>
</comment>
<reference evidence="1" key="1">
    <citation type="submission" date="2021-02" db="EMBL/GenBank/DDBJ databases">
        <title>Psilocybe cubensis genome.</title>
        <authorList>
            <person name="Mckernan K.J."/>
            <person name="Crawford S."/>
            <person name="Trippe A."/>
            <person name="Kane L.T."/>
            <person name="Mclaughlin S."/>
        </authorList>
    </citation>
    <scope>NUCLEOTIDE SEQUENCE [LARGE SCALE GENOMIC DNA]</scope>
    <source>
        <strain evidence="1">MGC-MH-2018</strain>
    </source>
</reference>
<evidence type="ECO:0000313" key="1">
    <source>
        <dbReference type="EMBL" id="KAG5166901.1"/>
    </source>
</evidence>
<organism evidence="1">
    <name type="scientific">Psilocybe cubensis</name>
    <name type="common">Psychedelic mushroom</name>
    <name type="synonym">Stropharia cubensis</name>
    <dbReference type="NCBI Taxonomy" id="181762"/>
    <lineage>
        <taxon>Eukaryota</taxon>
        <taxon>Fungi</taxon>
        <taxon>Dikarya</taxon>
        <taxon>Basidiomycota</taxon>
        <taxon>Agaricomycotina</taxon>
        <taxon>Agaricomycetes</taxon>
        <taxon>Agaricomycetidae</taxon>
        <taxon>Agaricales</taxon>
        <taxon>Agaricineae</taxon>
        <taxon>Strophariaceae</taxon>
        <taxon>Psilocybe</taxon>
    </lineage>
</organism>